<comment type="caution">
    <text evidence="2">The sequence shown here is derived from an EMBL/GenBank/DDBJ whole genome shotgun (WGS) entry which is preliminary data.</text>
</comment>
<sequence>MTSIFKVSEASRAHRAQIAELITSRRRIRPRTPFWNLRIHRVPTLWSLYRGLLRTSPTEDIRWRIRRVFERYRNLTSPTAVREQLLKYHRWLDVFTKAKQGDIHLQAVLARYSKMIVAKREKEDFKHMMREELSWQRKLAHRPVLTGGYLRATVANPPLPRMRPQPDHISGMIHKRRQASTRQWESLGEADIMLQDLKLEAEFEKSLAGAARREGVKFDPVFGDDIGAWRRPISDLKTANWQRIDEGNRRREMPYTTEMLAQIKQARREKVANKTRELQREAHGEVLRRTIFRRRAGPPAHVLAKMTPVQKHMDKVSRSSVSEVGYVGMVKKKLGWKLRNPEAWKVENGPLEKKQYMDAMAAMVRKENARKRREDIDDVEE</sequence>
<dbReference type="InterPro" id="IPR008011">
    <property type="entry name" value="Complex1_LYR_dom"/>
</dbReference>
<dbReference type="Proteomes" id="UP000813824">
    <property type="component" value="Unassembled WGS sequence"/>
</dbReference>
<evidence type="ECO:0000313" key="2">
    <source>
        <dbReference type="EMBL" id="KAH8104732.1"/>
    </source>
</evidence>
<dbReference type="Pfam" id="PF05347">
    <property type="entry name" value="Complex1_LYR"/>
    <property type="match status" value="1"/>
</dbReference>
<name>A0A8K0XT36_9AGAR</name>
<evidence type="ECO:0000313" key="3">
    <source>
        <dbReference type="Proteomes" id="UP000813824"/>
    </source>
</evidence>
<dbReference type="EMBL" id="JAEVFJ010000005">
    <property type="protein sequence ID" value="KAH8104732.1"/>
    <property type="molecule type" value="Genomic_DNA"/>
</dbReference>
<protein>
    <recommendedName>
        <fullName evidence="1">Complex 1 LYR protein domain-containing protein</fullName>
    </recommendedName>
</protein>
<proteinExistence type="predicted"/>
<gene>
    <name evidence="2" type="ORF">BXZ70DRAFT_612206</name>
</gene>
<evidence type="ECO:0000259" key="1">
    <source>
        <dbReference type="Pfam" id="PF05347"/>
    </source>
</evidence>
<organism evidence="2 3">
    <name type="scientific">Cristinia sonorae</name>
    <dbReference type="NCBI Taxonomy" id="1940300"/>
    <lineage>
        <taxon>Eukaryota</taxon>
        <taxon>Fungi</taxon>
        <taxon>Dikarya</taxon>
        <taxon>Basidiomycota</taxon>
        <taxon>Agaricomycotina</taxon>
        <taxon>Agaricomycetes</taxon>
        <taxon>Agaricomycetidae</taxon>
        <taxon>Agaricales</taxon>
        <taxon>Pleurotineae</taxon>
        <taxon>Stephanosporaceae</taxon>
        <taxon>Cristinia</taxon>
    </lineage>
</organism>
<reference evidence="2" key="1">
    <citation type="journal article" date="2021" name="New Phytol.">
        <title>Evolutionary innovations through gain and loss of genes in the ectomycorrhizal Boletales.</title>
        <authorList>
            <person name="Wu G."/>
            <person name="Miyauchi S."/>
            <person name="Morin E."/>
            <person name="Kuo A."/>
            <person name="Drula E."/>
            <person name="Varga T."/>
            <person name="Kohler A."/>
            <person name="Feng B."/>
            <person name="Cao Y."/>
            <person name="Lipzen A."/>
            <person name="Daum C."/>
            <person name="Hundley H."/>
            <person name="Pangilinan J."/>
            <person name="Johnson J."/>
            <person name="Barry K."/>
            <person name="LaButti K."/>
            <person name="Ng V."/>
            <person name="Ahrendt S."/>
            <person name="Min B."/>
            <person name="Choi I.G."/>
            <person name="Park H."/>
            <person name="Plett J.M."/>
            <person name="Magnuson J."/>
            <person name="Spatafora J.W."/>
            <person name="Nagy L.G."/>
            <person name="Henrissat B."/>
            <person name="Grigoriev I.V."/>
            <person name="Yang Z.L."/>
            <person name="Xu J."/>
            <person name="Martin F.M."/>
        </authorList>
    </citation>
    <scope>NUCLEOTIDE SEQUENCE</scope>
    <source>
        <strain evidence="2">KKN 215</strain>
    </source>
</reference>
<accession>A0A8K0XT36</accession>
<dbReference type="OrthoDB" id="2571149at2759"/>
<keyword evidence="3" id="KW-1185">Reference proteome</keyword>
<feature type="domain" description="Complex 1 LYR protein" evidence="1">
    <location>
        <begin position="47"/>
        <end position="90"/>
    </location>
</feature>
<dbReference type="AlphaFoldDB" id="A0A8K0XT36"/>